<name>A0A937VZI1_UNCTE</name>
<protein>
    <submittedName>
        <fullName evidence="4">LLM class flavin-dependent oxidoreductase</fullName>
    </submittedName>
</protein>
<dbReference type="InterPro" id="IPR050766">
    <property type="entry name" value="Bact_Lucif_Oxidored"/>
</dbReference>
<dbReference type="PANTHER" id="PTHR30137">
    <property type="entry name" value="LUCIFERASE-LIKE MONOOXYGENASE"/>
    <property type="match status" value="1"/>
</dbReference>
<dbReference type="EMBL" id="VGLS01000033">
    <property type="protein sequence ID" value="MBM3222577.1"/>
    <property type="molecule type" value="Genomic_DNA"/>
</dbReference>
<dbReference type="Gene3D" id="3.20.20.30">
    <property type="entry name" value="Luciferase-like domain"/>
    <property type="match status" value="1"/>
</dbReference>
<keyword evidence="2" id="KW-0503">Monooxygenase</keyword>
<dbReference type="SUPFAM" id="SSF51679">
    <property type="entry name" value="Bacterial luciferase-like"/>
    <property type="match status" value="1"/>
</dbReference>
<dbReference type="InterPro" id="IPR036661">
    <property type="entry name" value="Luciferase-like_sf"/>
</dbReference>
<proteinExistence type="predicted"/>
<dbReference type="Proteomes" id="UP000712673">
    <property type="component" value="Unassembled WGS sequence"/>
</dbReference>
<gene>
    <name evidence="4" type="ORF">FJZ47_02065</name>
</gene>
<feature type="domain" description="Luciferase-like" evidence="3">
    <location>
        <begin position="19"/>
        <end position="144"/>
    </location>
</feature>
<sequence>MEFGCFFVGQRPLVHEQYADRPELNPLPIARTDAEVYHDILRGAKLAETLGFDSVWVAEHAFSEHSIISSPHSLLAAIAVQTNRVKVGVACSIVPWYHPLRLAQDLATPDILSEGRLVIGAGRGYQKQEFDAYGMDIAESRERLLHGPRWSVV</sequence>
<comment type="caution">
    <text evidence="4">The sequence shown here is derived from an EMBL/GenBank/DDBJ whole genome shotgun (WGS) entry which is preliminary data.</text>
</comment>
<dbReference type="GO" id="GO:0005829">
    <property type="term" value="C:cytosol"/>
    <property type="evidence" value="ECO:0007669"/>
    <property type="project" value="TreeGrafter"/>
</dbReference>
<dbReference type="InterPro" id="IPR011251">
    <property type="entry name" value="Luciferase-like_dom"/>
</dbReference>
<dbReference type="AlphaFoldDB" id="A0A937VZI1"/>
<dbReference type="PANTHER" id="PTHR30137:SF8">
    <property type="entry name" value="BLR5498 PROTEIN"/>
    <property type="match status" value="1"/>
</dbReference>
<dbReference type="GO" id="GO:0016705">
    <property type="term" value="F:oxidoreductase activity, acting on paired donors, with incorporation or reduction of molecular oxygen"/>
    <property type="evidence" value="ECO:0007669"/>
    <property type="project" value="InterPro"/>
</dbReference>
<dbReference type="GO" id="GO:0004497">
    <property type="term" value="F:monooxygenase activity"/>
    <property type="evidence" value="ECO:0007669"/>
    <property type="project" value="UniProtKB-KW"/>
</dbReference>
<evidence type="ECO:0000259" key="3">
    <source>
        <dbReference type="Pfam" id="PF00296"/>
    </source>
</evidence>
<evidence type="ECO:0000313" key="5">
    <source>
        <dbReference type="Proteomes" id="UP000712673"/>
    </source>
</evidence>
<keyword evidence="1" id="KW-0560">Oxidoreductase</keyword>
<dbReference type="Pfam" id="PF00296">
    <property type="entry name" value="Bac_luciferase"/>
    <property type="match status" value="1"/>
</dbReference>
<accession>A0A937VZI1</accession>
<evidence type="ECO:0000256" key="2">
    <source>
        <dbReference type="ARBA" id="ARBA00023033"/>
    </source>
</evidence>
<reference evidence="4" key="1">
    <citation type="submission" date="2019-03" db="EMBL/GenBank/DDBJ databases">
        <title>Lake Tanganyika Metagenome-Assembled Genomes (MAGs).</title>
        <authorList>
            <person name="Tran P."/>
        </authorList>
    </citation>
    <scope>NUCLEOTIDE SEQUENCE</scope>
    <source>
        <strain evidence="4">K_DeepCast_65m_m2_066</strain>
    </source>
</reference>
<organism evidence="4 5">
    <name type="scientific">Tectimicrobiota bacterium</name>
    <dbReference type="NCBI Taxonomy" id="2528274"/>
    <lineage>
        <taxon>Bacteria</taxon>
        <taxon>Pseudomonadati</taxon>
        <taxon>Nitrospinota/Tectimicrobiota group</taxon>
        <taxon>Candidatus Tectimicrobiota</taxon>
    </lineage>
</organism>
<evidence type="ECO:0000256" key="1">
    <source>
        <dbReference type="ARBA" id="ARBA00023002"/>
    </source>
</evidence>
<evidence type="ECO:0000313" key="4">
    <source>
        <dbReference type="EMBL" id="MBM3222577.1"/>
    </source>
</evidence>